<dbReference type="InterPro" id="IPR032675">
    <property type="entry name" value="LRR_dom_sf"/>
</dbReference>
<dbReference type="AlphaFoldDB" id="A0A015JH77"/>
<sequence>MGCNISGIIRLIEDQKNLDSVRISKCYQYETCWQSIEEVLIKKAITIQNLYLSYNWNFYVDLKFFSHFVNLKSLEIIESFGPPNSNSTILNLNQSEKISLPALKILKTKEVSFMMLTRLIVSANVQLTVINIHFDDVFYEVDDVRRLFQTIYQNCPNIKYLSLPIKDYVLIEFERLLINCQHLFELVIKVERGLQYKNLFKILTKSSPSSLIKFGFTFNRKFGAKYKLLRSFLANWKGRHTMLLQIWPVNYILGHEKEVNRLYELIEYYEAKGIVKKIDWEINWYNESEEFNWIKKRCFR</sequence>
<dbReference type="OrthoDB" id="10274799at2759"/>
<keyword evidence="2" id="KW-1185">Reference proteome</keyword>
<organism evidence="1 2">
    <name type="scientific">Rhizophagus irregularis (strain DAOM 197198w)</name>
    <name type="common">Glomus intraradices</name>
    <dbReference type="NCBI Taxonomy" id="1432141"/>
    <lineage>
        <taxon>Eukaryota</taxon>
        <taxon>Fungi</taxon>
        <taxon>Fungi incertae sedis</taxon>
        <taxon>Mucoromycota</taxon>
        <taxon>Glomeromycotina</taxon>
        <taxon>Glomeromycetes</taxon>
        <taxon>Glomerales</taxon>
        <taxon>Glomeraceae</taxon>
        <taxon>Rhizophagus</taxon>
    </lineage>
</organism>
<accession>A0A015JH77</accession>
<dbReference type="SUPFAM" id="SSF52047">
    <property type="entry name" value="RNI-like"/>
    <property type="match status" value="1"/>
</dbReference>
<comment type="caution">
    <text evidence="1">The sequence shown here is derived from an EMBL/GenBank/DDBJ whole genome shotgun (WGS) entry which is preliminary data.</text>
</comment>
<evidence type="ECO:0000313" key="1">
    <source>
        <dbReference type="EMBL" id="EXX66475.1"/>
    </source>
</evidence>
<proteinExistence type="predicted"/>
<protein>
    <submittedName>
        <fullName evidence="1">Uncharacterized protein</fullName>
    </submittedName>
</protein>
<gene>
    <name evidence="1" type="ORF">RirG_123450</name>
</gene>
<dbReference type="EMBL" id="JEMT01018814">
    <property type="protein sequence ID" value="EXX66475.1"/>
    <property type="molecule type" value="Genomic_DNA"/>
</dbReference>
<name>A0A015JH77_RHIIW</name>
<dbReference type="Proteomes" id="UP000022910">
    <property type="component" value="Unassembled WGS sequence"/>
</dbReference>
<evidence type="ECO:0000313" key="2">
    <source>
        <dbReference type="Proteomes" id="UP000022910"/>
    </source>
</evidence>
<reference evidence="1 2" key="1">
    <citation type="submission" date="2014-02" db="EMBL/GenBank/DDBJ databases">
        <title>Single nucleus genome sequencing reveals high similarity among nuclei of an endomycorrhizal fungus.</title>
        <authorList>
            <person name="Lin K."/>
            <person name="Geurts R."/>
            <person name="Zhang Z."/>
            <person name="Limpens E."/>
            <person name="Saunders D.G."/>
            <person name="Mu D."/>
            <person name="Pang E."/>
            <person name="Cao H."/>
            <person name="Cha H."/>
            <person name="Lin T."/>
            <person name="Zhou Q."/>
            <person name="Shang Y."/>
            <person name="Li Y."/>
            <person name="Ivanov S."/>
            <person name="Sharma T."/>
            <person name="Velzen R.V."/>
            <person name="Ruijter N.D."/>
            <person name="Aanen D.K."/>
            <person name="Win J."/>
            <person name="Kamoun S."/>
            <person name="Bisseling T."/>
            <person name="Huang S."/>
        </authorList>
    </citation>
    <scope>NUCLEOTIDE SEQUENCE [LARGE SCALE GENOMIC DNA]</scope>
    <source>
        <strain evidence="2">DAOM197198w</strain>
    </source>
</reference>
<dbReference type="Gene3D" id="3.80.10.10">
    <property type="entry name" value="Ribonuclease Inhibitor"/>
    <property type="match status" value="1"/>
</dbReference>
<dbReference type="HOGENOM" id="CLU_028913_1_1_1"/>